<feature type="transmembrane region" description="Helical" evidence="8">
    <location>
        <begin position="338"/>
        <end position="361"/>
    </location>
</feature>
<dbReference type="GO" id="GO:0022857">
    <property type="term" value="F:transmembrane transporter activity"/>
    <property type="evidence" value="ECO:0007669"/>
    <property type="project" value="InterPro"/>
</dbReference>
<feature type="transmembrane region" description="Helical" evidence="8">
    <location>
        <begin position="154"/>
        <end position="175"/>
    </location>
</feature>
<keyword evidence="10" id="KW-1185">Reference proteome</keyword>
<dbReference type="PANTHER" id="PTHR30472:SF70">
    <property type="entry name" value="MOLYBDATE IMPORT SYSTEM PERMEASE PROTEIN MOLB"/>
    <property type="match status" value="1"/>
</dbReference>
<reference evidence="9 10" key="1">
    <citation type="submission" date="2017-03" db="EMBL/GenBank/DDBJ databases">
        <title>Genome sequence of Clostridium hungatei DSM 14427.</title>
        <authorList>
            <person name="Poehlein A."/>
            <person name="Daniel R."/>
        </authorList>
    </citation>
    <scope>NUCLEOTIDE SEQUENCE [LARGE SCALE GENOMIC DNA]</scope>
    <source>
        <strain evidence="9 10">DSM 14427</strain>
    </source>
</reference>
<name>A0A1V4SG84_RUMHU</name>
<keyword evidence="3" id="KW-0813">Transport</keyword>
<feature type="transmembrane region" description="Helical" evidence="8">
    <location>
        <begin position="126"/>
        <end position="148"/>
    </location>
</feature>
<protein>
    <submittedName>
        <fullName evidence="9">Putative ABC transporter permease protein</fullName>
    </submittedName>
</protein>
<evidence type="ECO:0000256" key="5">
    <source>
        <dbReference type="ARBA" id="ARBA00022692"/>
    </source>
</evidence>
<evidence type="ECO:0000256" key="3">
    <source>
        <dbReference type="ARBA" id="ARBA00022448"/>
    </source>
</evidence>
<sequence length="368" mass="39846">MKNTSAGYMRDNSDIRSRDIIRIKPYFWTILTVLLLVVILLSSAVNYREIHPVTYVVKDFALLVKTKAANLASIPVIWEVQYSGYFQKSVDNLNRSIFAVFVGAALAAAGAAFQGLFKNPVVSPSILGVSSGASVGVAISIMLFNAYVKDIRMYAVAFAFGFGCVLLVLAISSAIGRGRLNIADLLLVGTVVSSFFNGIFSIIVQVVPRELAAQISSFLLGAIYAAPEKNEFKGFITAVIIGLLPLILVRYRINILSFGDEEAMSQGINPGLLRVIIILCGTVLVVSTVLFCGIIGWVGLVIPHIGRMLAGPDFKTLLPVCVLAGAIFMLIAENMSMLLGYFPLGIITSIIGAPLFFYLLAMNRREQF</sequence>
<feature type="transmembrane region" description="Helical" evidence="8">
    <location>
        <begin position="26"/>
        <end position="45"/>
    </location>
</feature>
<feature type="transmembrane region" description="Helical" evidence="8">
    <location>
        <begin position="234"/>
        <end position="253"/>
    </location>
</feature>
<dbReference type="AlphaFoldDB" id="A0A1V4SG84"/>
<evidence type="ECO:0000256" key="2">
    <source>
        <dbReference type="ARBA" id="ARBA00007935"/>
    </source>
</evidence>
<feature type="transmembrane region" description="Helical" evidence="8">
    <location>
        <begin position="97"/>
        <end position="117"/>
    </location>
</feature>
<organism evidence="9 10">
    <name type="scientific">Ruminiclostridium hungatei</name>
    <name type="common">Clostridium hungatei</name>
    <dbReference type="NCBI Taxonomy" id="48256"/>
    <lineage>
        <taxon>Bacteria</taxon>
        <taxon>Bacillati</taxon>
        <taxon>Bacillota</taxon>
        <taxon>Clostridia</taxon>
        <taxon>Eubacteriales</taxon>
        <taxon>Oscillospiraceae</taxon>
        <taxon>Ruminiclostridium</taxon>
    </lineage>
</organism>
<dbReference type="RefSeq" id="WP_165755778.1">
    <property type="nucleotide sequence ID" value="NZ_MZGX01000024.1"/>
</dbReference>
<comment type="caution">
    <text evidence="9">The sequence shown here is derived from an EMBL/GenBank/DDBJ whole genome shotgun (WGS) entry which is preliminary data.</text>
</comment>
<dbReference type="STRING" id="48256.CLHUN_32880"/>
<feature type="transmembrane region" description="Helical" evidence="8">
    <location>
        <begin position="182"/>
        <end position="205"/>
    </location>
</feature>
<keyword evidence="4" id="KW-1003">Cell membrane</keyword>
<dbReference type="InterPro" id="IPR000522">
    <property type="entry name" value="ABC_transptr_permease_BtuC"/>
</dbReference>
<evidence type="ECO:0000256" key="1">
    <source>
        <dbReference type="ARBA" id="ARBA00004651"/>
    </source>
</evidence>
<dbReference type="EMBL" id="MZGX01000024">
    <property type="protein sequence ID" value="OPX42804.1"/>
    <property type="molecule type" value="Genomic_DNA"/>
</dbReference>
<dbReference type="SUPFAM" id="SSF81345">
    <property type="entry name" value="ABC transporter involved in vitamin B12 uptake, BtuC"/>
    <property type="match status" value="1"/>
</dbReference>
<dbReference type="GO" id="GO:0033214">
    <property type="term" value="P:siderophore-iron import into cell"/>
    <property type="evidence" value="ECO:0007669"/>
    <property type="project" value="TreeGrafter"/>
</dbReference>
<dbReference type="GO" id="GO:0005886">
    <property type="term" value="C:plasma membrane"/>
    <property type="evidence" value="ECO:0007669"/>
    <property type="project" value="UniProtKB-SubCell"/>
</dbReference>
<dbReference type="Pfam" id="PF01032">
    <property type="entry name" value="FecCD"/>
    <property type="match status" value="1"/>
</dbReference>
<dbReference type="Proteomes" id="UP000191554">
    <property type="component" value="Unassembled WGS sequence"/>
</dbReference>
<evidence type="ECO:0000313" key="10">
    <source>
        <dbReference type="Proteomes" id="UP000191554"/>
    </source>
</evidence>
<keyword evidence="6 8" id="KW-1133">Transmembrane helix</keyword>
<accession>A0A1V4SG84</accession>
<keyword evidence="7 8" id="KW-0472">Membrane</keyword>
<keyword evidence="5 8" id="KW-0812">Transmembrane</keyword>
<evidence type="ECO:0000256" key="6">
    <source>
        <dbReference type="ARBA" id="ARBA00022989"/>
    </source>
</evidence>
<evidence type="ECO:0000256" key="4">
    <source>
        <dbReference type="ARBA" id="ARBA00022475"/>
    </source>
</evidence>
<dbReference type="InterPro" id="IPR037294">
    <property type="entry name" value="ABC_BtuC-like"/>
</dbReference>
<comment type="similarity">
    <text evidence="2">Belongs to the binding-protein-dependent transport system permease family. FecCD subfamily.</text>
</comment>
<feature type="transmembrane region" description="Helical" evidence="8">
    <location>
        <begin position="314"/>
        <end position="332"/>
    </location>
</feature>
<comment type="subcellular location">
    <subcellularLocation>
        <location evidence="1">Cell membrane</location>
        <topology evidence="1">Multi-pass membrane protein</topology>
    </subcellularLocation>
</comment>
<dbReference type="CDD" id="cd06550">
    <property type="entry name" value="TM_ABC_iron-siderophores_like"/>
    <property type="match status" value="1"/>
</dbReference>
<dbReference type="Gene3D" id="1.10.3470.10">
    <property type="entry name" value="ABC transporter involved in vitamin B12 uptake, BtuC"/>
    <property type="match status" value="1"/>
</dbReference>
<feature type="transmembrane region" description="Helical" evidence="8">
    <location>
        <begin position="273"/>
        <end position="302"/>
    </location>
</feature>
<proteinExistence type="inferred from homology"/>
<gene>
    <name evidence="9" type="ORF">CLHUN_32880</name>
</gene>
<evidence type="ECO:0000256" key="7">
    <source>
        <dbReference type="ARBA" id="ARBA00023136"/>
    </source>
</evidence>
<evidence type="ECO:0000313" key="9">
    <source>
        <dbReference type="EMBL" id="OPX42804.1"/>
    </source>
</evidence>
<dbReference type="PANTHER" id="PTHR30472">
    <property type="entry name" value="FERRIC ENTEROBACTIN TRANSPORT SYSTEM PERMEASE PROTEIN"/>
    <property type="match status" value="1"/>
</dbReference>
<evidence type="ECO:0000256" key="8">
    <source>
        <dbReference type="SAM" id="Phobius"/>
    </source>
</evidence>